<keyword evidence="8" id="KW-0378">Hydrolase</keyword>
<evidence type="ECO:0000256" key="6">
    <source>
        <dbReference type="SAM" id="Phobius"/>
    </source>
</evidence>
<keyword evidence="2" id="KW-1003">Cell membrane</keyword>
<comment type="caution">
    <text evidence="8">The sequence shown here is derived from an EMBL/GenBank/DDBJ whole genome shotgun (WGS) entry which is preliminary data.</text>
</comment>
<feature type="transmembrane region" description="Helical" evidence="6">
    <location>
        <begin position="30"/>
        <end position="49"/>
    </location>
</feature>
<dbReference type="PANTHER" id="PTHR30619">
    <property type="entry name" value="DNA INTERNALIZATION/COMPETENCE PROTEIN COMEC/REC2"/>
    <property type="match status" value="1"/>
</dbReference>
<evidence type="ECO:0000256" key="5">
    <source>
        <dbReference type="ARBA" id="ARBA00023136"/>
    </source>
</evidence>
<dbReference type="GO" id="GO:0005886">
    <property type="term" value="C:plasma membrane"/>
    <property type="evidence" value="ECO:0007669"/>
    <property type="project" value="UniProtKB-SubCell"/>
</dbReference>
<sequence length="765" mass="85657">MWNPLRNVSDTLSLEAFGERGGRRISPLSFVQYPIFWVALSVTLGFVVGTFLRLPFLPLFVLLGGLFAVQVLSLPSRAFVIFTLAGFGVFGMLFSSVVLDLPGEYFWDREGQNLVLEGYVVERDGRFTLVRLQGFPVYSPGVLLRGKEDILRPLLCRKVEVTGLFRGFPSCANPGGRDLREHFRKRRIVGYLEVREISPSPSRSLWFAFLRWVHEKRGIFLDRWQHLLLETSPLFNALLFGVRGEEFLQTFPLLQEIGVYHLFCVSGFHMALLGTMLFSVFQRLLPRRMVLFGVLPFTFLYLAFCGFVASASRAWIMASLLLLGRRLGRTVTTMGVLCSAFLVMFLLQPEMLFLPGAQLSFASTVGIAVFAAFLPRRKEHRKWRELLSRYVLGVLLATASATFASFPFLVGNQFSLSSLVFLGNLVALPLVEGVLFLGLWTPVLGTFAYGRLVLGFCLRCLLQMLLEISVFLRNSVPHWVADFSRGRDALWGMVAWGIIVVLGVSALTRKRVLRFFSLCPVLGGLVLGSLWFPKMSFLVFDVGQGLACGLFEGNTGVFIDTGGVIRGYGNVGESILLPFLRFRGITEIRGVFLTHGHRDHAGGVTALQKVFPEAPCFSPADFSSLTRLRLSPHILLEVFPVSDRGEKAVVYRLHTPYGRVLVCGDAEGVFEEIAPRDSSLLRAEVLVLPHHGSYNTSLEALIRASGCLWAIISVGENPYGHPDPRTVALLEKLRIPYFITERDGAVEFYPLFRRRRIRRFGKAAI</sequence>
<feature type="transmembrane region" description="Helical" evidence="6">
    <location>
        <begin position="515"/>
        <end position="532"/>
    </location>
</feature>
<feature type="transmembrane region" description="Helical" evidence="6">
    <location>
        <begin position="330"/>
        <end position="347"/>
    </location>
</feature>
<feature type="transmembrane region" description="Helical" evidence="6">
    <location>
        <begin position="259"/>
        <end position="281"/>
    </location>
</feature>
<feature type="domain" description="Metallo-beta-lactamase" evidence="7">
    <location>
        <begin position="545"/>
        <end position="691"/>
    </location>
</feature>
<evidence type="ECO:0000256" key="4">
    <source>
        <dbReference type="ARBA" id="ARBA00022989"/>
    </source>
</evidence>
<feature type="transmembrane region" description="Helical" evidence="6">
    <location>
        <begin position="353"/>
        <end position="374"/>
    </location>
</feature>
<evidence type="ECO:0000313" key="8">
    <source>
        <dbReference type="EMBL" id="HGI75390.1"/>
    </source>
</evidence>
<dbReference type="PANTHER" id="PTHR30619:SF7">
    <property type="entry name" value="BETA-LACTAMASE DOMAIN PROTEIN"/>
    <property type="match status" value="1"/>
</dbReference>
<evidence type="ECO:0000256" key="1">
    <source>
        <dbReference type="ARBA" id="ARBA00004651"/>
    </source>
</evidence>
<dbReference type="AlphaFoldDB" id="A0A7V3YMG8"/>
<keyword evidence="4 6" id="KW-1133">Transmembrane helix</keyword>
<feature type="transmembrane region" description="Helical" evidence="6">
    <location>
        <begin position="452"/>
        <end position="470"/>
    </location>
</feature>
<protein>
    <submittedName>
        <fullName evidence="8">MBL fold metallo-hydrolase</fullName>
    </submittedName>
</protein>
<feature type="transmembrane region" description="Helical" evidence="6">
    <location>
        <begin position="386"/>
        <end position="410"/>
    </location>
</feature>
<evidence type="ECO:0000256" key="3">
    <source>
        <dbReference type="ARBA" id="ARBA00022692"/>
    </source>
</evidence>
<comment type="subcellular location">
    <subcellularLocation>
        <location evidence="1">Cell membrane</location>
        <topology evidence="1">Multi-pass membrane protein</topology>
    </subcellularLocation>
</comment>
<organism evidence="8">
    <name type="scientific">Candidatus Caldatribacterium californiense</name>
    <dbReference type="NCBI Taxonomy" id="1454726"/>
    <lineage>
        <taxon>Bacteria</taxon>
        <taxon>Pseudomonadati</taxon>
        <taxon>Atribacterota</taxon>
        <taxon>Atribacteria</taxon>
        <taxon>Atribacterales</taxon>
        <taxon>Candidatus Caldatribacteriaceae</taxon>
        <taxon>Candidatus Caldatribacterium</taxon>
    </lineage>
</organism>
<keyword evidence="5 6" id="KW-0472">Membrane</keyword>
<dbReference type="SMART" id="SM00849">
    <property type="entry name" value="Lactamase_B"/>
    <property type="match status" value="1"/>
</dbReference>
<keyword evidence="3 6" id="KW-0812">Transmembrane</keyword>
<feature type="transmembrane region" description="Helical" evidence="6">
    <location>
        <begin position="416"/>
        <end position="440"/>
    </location>
</feature>
<feature type="transmembrane region" description="Helical" evidence="6">
    <location>
        <begin position="490"/>
        <end position="508"/>
    </location>
</feature>
<dbReference type="GO" id="GO:0016787">
    <property type="term" value="F:hydrolase activity"/>
    <property type="evidence" value="ECO:0007669"/>
    <property type="project" value="UniProtKB-KW"/>
</dbReference>
<evidence type="ECO:0000256" key="2">
    <source>
        <dbReference type="ARBA" id="ARBA00022475"/>
    </source>
</evidence>
<evidence type="ECO:0000259" key="7">
    <source>
        <dbReference type="SMART" id="SM00849"/>
    </source>
</evidence>
<dbReference type="InterPro" id="IPR004477">
    <property type="entry name" value="ComEC_N"/>
</dbReference>
<dbReference type="EMBL" id="DTEN01000271">
    <property type="protein sequence ID" value="HGI75390.1"/>
    <property type="molecule type" value="Genomic_DNA"/>
</dbReference>
<accession>A0A7V3YMG8</accession>
<feature type="transmembrane region" description="Helical" evidence="6">
    <location>
        <begin position="56"/>
        <end position="73"/>
    </location>
</feature>
<proteinExistence type="predicted"/>
<dbReference type="SUPFAM" id="SSF56281">
    <property type="entry name" value="Metallo-hydrolase/oxidoreductase"/>
    <property type="match status" value="1"/>
</dbReference>
<dbReference type="InterPro" id="IPR036866">
    <property type="entry name" value="RibonucZ/Hydroxyglut_hydro"/>
</dbReference>
<dbReference type="NCBIfam" id="TIGR00360">
    <property type="entry name" value="ComEC_N-term"/>
    <property type="match status" value="1"/>
</dbReference>
<feature type="transmembrane region" description="Helical" evidence="6">
    <location>
        <begin position="79"/>
        <end position="99"/>
    </location>
</feature>
<dbReference type="InterPro" id="IPR001279">
    <property type="entry name" value="Metallo-B-lactamas"/>
</dbReference>
<dbReference type="Pfam" id="PF00753">
    <property type="entry name" value="Lactamase_B"/>
    <property type="match status" value="1"/>
</dbReference>
<dbReference type="Gene3D" id="3.60.15.10">
    <property type="entry name" value="Ribonuclease Z/Hydroxyacylglutathione hydrolase-like"/>
    <property type="match status" value="2"/>
</dbReference>
<dbReference type="Pfam" id="PF03772">
    <property type="entry name" value="Competence"/>
    <property type="match status" value="1"/>
</dbReference>
<gene>
    <name evidence="8" type="ORF">ENU96_06925</name>
</gene>
<dbReference type="InterPro" id="IPR052159">
    <property type="entry name" value="Competence_DNA_uptake"/>
</dbReference>
<name>A0A7V3YMG8_9BACT</name>
<reference evidence="8" key="1">
    <citation type="journal article" date="2020" name="mSystems">
        <title>Genome- and Community-Level Interaction Insights into Carbon Utilization and Element Cycling Functions of Hydrothermarchaeota in Hydrothermal Sediment.</title>
        <authorList>
            <person name="Zhou Z."/>
            <person name="Liu Y."/>
            <person name="Xu W."/>
            <person name="Pan J."/>
            <person name="Luo Z.H."/>
            <person name="Li M."/>
        </authorList>
    </citation>
    <scope>NUCLEOTIDE SEQUENCE [LARGE SCALE GENOMIC DNA]</scope>
    <source>
        <strain evidence="8">SpSt-716</strain>
    </source>
</reference>